<sequence length="427" mass="46036">MALESSRRLRTPTEPPPHSAQLLFWLLSCARTLGPPSRSSLVALAPPRLARSAHAAAPAPAPWRFMRLLCLAALIHAAMLYQVPVRPPVMPSPSTHTPYPHTTIIAPRTSNCLSQAQCVAAIPASLLNPPHDAAASARIYSPPPSRAAHEAAHVSSLANPLRVATAPIPSISTPVARAQHRQPPDGAAIANDALWHFAQPRSLRRCVLSSLLRPRSRRSSKTTTSPPAHIARAPQRPTQMPPPTPTQAAPRDACDSPHARLLLHQARPTLLCPPPRLQCTRTSVLHLYRCRLPRPLSLSLVSRRVRRQKGRALLPSAPASVSPDAGPPTTDLTPAPVVDDEARSHSAERPTPAAHNFVAHASSSPPLSPPVHSTHMPVHRSKPAAVYTARTRVSQTRGQTRSGRSRIPLPAHPFAAYTAHARRTRTP</sequence>
<feature type="compositionally biased region" description="Low complexity" evidence="1">
    <location>
        <begin position="221"/>
        <end position="238"/>
    </location>
</feature>
<protein>
    <submittedName>
        <fullName evidence="2">Uncharacterized protein</fullName>
    </submittedName>
</protein>
<evidence type="ECO:0000313" key="3">
    <source>
        <dbReference type="Proteomes" id="UP001222325"/>
    </source>
</evidence>
<dbReference type="EMBL" id="JARJCN010000179">
    <property type="protein sequence ID" value="KAJ7065142.1"/>
    <property type="molecule type" value="Genomic_DNA"/>
</dbReference>
<reference evidence="2" key="1">
    <citation type="submission" date="2023-03" db="EMBL/GenBank/DDBJ databases">
        <title>Massive genome expansion in bonnet fungi (Mycena s.s.) driven by repeated elements and novel gene families across ecological guilds.</title>
        <authorList>
            <consortium name="Lawrence Berkeley National Laboratory"/>
            <person name="Harder C.B."/>
            <person name="Miyauchi S."/>
            <person name="Viragh M."/>
            <person name="Kuo A."/>
            <person name="Thoen E."/>
            <person name="Andreopoulos B."/>
            <person name="Lu D."/>
            <person name="Skrede I."/>
            <person name="Drula E."/>
            <person name="Henrissat B."/>
            <person name="Morin E."/>
            <person name="Kohler A."/>
            <person name="Barry K."/>
            <person name="LaButti K."/>
            <person name="Morin E."/>
            <person name="Salamov A."/>
            <person name="Lipzen A."/>
            <person name="Mereny Z."/>
            <person name="Hegedus B."/>
            <person name="Baldrian P."/>
            <person name="Stursova M."/>
            <person name="Weitz H."/>
            <person name="Taylor A."/>
            <person name="Grigoriev I.V."/>
            <person name="Nagy L.G."/>
            <person name="Martin F."/>
            <person name="Kauserud H."/>
        </authorList>
    </citation>
    <scope>NUCLEOTIDE SEQUENCE</scope>
    <source>
        <strain evidence="2">CBHHK173m</strain>
    </source>
</reference>
<feature type="compositionally biased region" description="Polar residues" evidence="1">
    <location>
        <begin position="391"/>
        <end position="402"/>
    </location>
</feature>
<dbReference type="PROSITE" id="PS51257">
    <property type="entry name" value="PROKAR_LIPOPROTEIN"/>
    <property type="match status" value="1"/>
</dbReference>
<feature type="region of interest" description="Disordered" evidence="1">
    <location>
        <begin position="311"/>
        <end position="350"/>
    </location>
</feature>
<dbReference type="AlphaFoldDB" id="A0AAD6XDD4"/>
<accession>A0AAD6XDD4</accession>
<feature type="region of interest" description="Disordered" evidence="1">
    <location>
        <begin position="389"/>
        <end position="427"/>
    </location>
</feature>
<feature type="region of interest" description="Disordered" evidence="1">
    <location>
        <begin position="358"/>
        <end position="377"/>
    </location>
</feature>
<dbReference type="Proteomes" id="UP001222325">
    <property type="component" value="Unassembled WGS sequence"/>
</dbReference>
<gene>
    <name evidence="2" type="ORF">B0H15DRAFT_958528</name>
</gene>
<organism evidence="2 3">
    <name type="scientific">Mycena belliarum</name>
    <dbReference type="NCBI Taxonomy" id="1033014"/>
    <lineage>
        <taxon>Eukaryota</taxon>
        <taxon>Fungi</taxon>
        <taxon>Dikarya</taxon>
        <taxon>Basidiomycota</taxon>
        <taxon>Agaricomycotina</taxon>
        <taxon>Agaricomycetes</taxon>
        <taxon>Agaricomycetidae</taxon>
        <taxon>Agaricales</taxon>
        <taxon>Marasmiineae</taxon>
        <taxon>Mycenaceae</taxon>
        <taxon>Mycena</taxon>
    </lineage>
</organism>
<keyword evidence="3" id="KW-1185">Reference proteome</keyword>
<evidence type="ECO:0000256" key="1">
    <source>
        <dbReference type="SAM" id="MobiDB-lite"/>
    </source>
</evidence>
<comment type="caution">
    <text evidence="2">The sequence shown here is derived from an EMBL/GenBank/DDBJ whole genome shotgun (WGS) entry which is preliminary data.</text>
</comment>
<proteinExistence type="predicted"/>
<name>A0AAD6XDD4_9AGAR</name>
<feature type="region of interest" description="Disordered" evidence="1">
    <location>
        <begin position="212"/>
        <end position="253"/>
    </location>
</feature>
<evidence type="ECO:0000313" key="2">
    <source>
        <dbReference type="EMBL" id="KAJ7065142.1"/>
    </source>
</evidence>